<accession>A0A9X0CXP4</accession>
<evidence type="ECO:0000313" key="4">
    <source>
        <dbReference type="Proteomes" id="UP001163046"/>
    </source>
</evidence>
<reference evidence="3" key="1">
    <citation type="submission" date="2023-01" db="EMBL/GenBank/DDBJ databases">
        <title>Genome assembly of the deep-sea coral Lophelia pertusa.</title>
        <authorList>
            <person name="Herrera S."/>
            <person name="Cordes E."/>
        </authorList>
    </citation>
    <scope>NUCLEOTIDE SEQUENCE</scope>
    <source>
        <strain evidence="3">USNM1676648</strain>
        <tissue evidence="3">Polyp</tissue>
    </source>
</reference>
<keyword evidence="4" id="KW-1185">Reference proteome</keyword>
<feature type="coiled-coil region" evidence="1">
    <location>
        <begin position="121"/>
        <end position="148"/>
    </location>
</feature>
<dbReference type="AlphaFoldDB" id="A0A9X0CXP4"/>
<feature type="compositionally biased region" description="Polar residues" evidence="2">
    <location>
        <begin position="35"/>
        <end position="54"/>
    </location>
</feature>
<dbReference type="Proteomes" id="UP001163046">
    <property type="component" value="Unassembled WGS sequence"/>
</dbReference>
<protein>
    <submittedName>
        <fullName evidence="3">Uncharacterized protein</fullName>
    </submittedName>
</protein>
<evidence type="ECO:0000313" key="3">
    <source>
        <dbReference type="EMBL" id="KAJ7377279.1"/>
    </source>
</evidence>
<keyword evidence="1" id="KW-0175">Coiled coil</keyword>
<dbReference type="EMBL" id="MU826381">
    <property type="protein sequence ID" value="KAJ7377279.1"/>
    <property type="molecule type" value="Genomic_DNA"/>
</dbReference>
<dbReference type="OrthoDB" id="5990653at2759"/>
<proteinExistence type="predicted"/>
<organism evidence="3 4">
    <name type="scientific">Desmophyllum pertusum</name>
    <dbReference type="NCBI Taxonomy" id="174260"/>
    <lineage>
        <taxon>Eukaryota</taxon>
        <taxon>Metazoa</taxon>
        <taxon>Cnidaria</taxon>
        <taxon>Anthozoa</taxon>
        <taxon>Hexacorallia</taxon>
        <taxon>Scleractinia</taxon>
        <taxon>Caryophylliina</taxon>
        <taxon>Caryophylliidae</taxon>
        <taxon>Desmophyllum</taxon>
    </lineage>
</organism>
<sequence>MTYASDITEFSNTQFHDSWKIDLPGGGFIEKPGSESHSTSTQNGRLPSSTQSDEFATAEERRSLFNKLDMLLEERAARERTLQDLFIQEESLGRSLNEVHNALDIQSMELTQLTDTVRAKKEQMLTRIQTKRSNVANLQETLQELHGEERRTASDKIIAEESRDLREQIPRDCEEKRSLQQKVDELDNTAELLELRSGIIQTEEKTLVKILTAQVERLAEDGGLDNIGNEYCAQNSTKIIVVAQIHHEPIKTSPSLQGTRRMIKISNNELAAQLARTRAQQQLAEQIQVLEDQGAVKRKFKKGGFLSSVKKLFKRGKSKSGCGFTKQSKNELNMKAMNDSKPTGMVTMVTFSEHEASSLHKAIELNREMAAQDNY</sequence>
<comment type="caution">
    <text evidence="3">The sequence shown here is derived from an EMBL/GenBank/DDBJ whole genome shotgun (WGS) entry which is preliminary data.</text>
</comment>
<feature type="region of interest" description="Disordered" evidence="2">
    <location>
        <begin position="26"/>
        <end position="56"/>
    </location>
</feature>
<name>A0A9X0CXP4_9CNID</name>
<evidence type="ECO:0000256" key="2">
    <source>
        <dbReference type="SAM" id="MobiDB-lite"/>
    </source>
</evidence>
<gene>
    <name evidence="3" type="ORF">OS493_030090</name>
</gene>
<evidence type="ECO:0000256" key="1">
    <source>
        <dbReference type="SAM" id="Coils"/>
    </source>
</evidence>